<accession>A0A0W0ZU80</accession>
<protein>
    <submittedName>
        <fullName evidence="2">Uncharacterized protein</fullName>
    </submittedName>
</protein>
<name>A0A0W0ZU80_9GAMM</name>
<dbReference type="AlphaFoldDB" id="A0A0W0ZU80"/>
<feature type="region of interest" description="Disordered" evidence="1">
    <location>
        <begin position="78"/>
        <end position="99"/>
    </location>
</feature>
<sequence>MLKQKSNSEVQHKKLMPVGFKRQISVAYTAPDGRFTADDPNSYTGEERVAYQNALLSQHPNTGYADGIIEERQKKLGFFAPQKKEGNADSETPGPTCST</sequence>
<evidence type="ECO:0000313" key="3">
    <source>
        <dbReference type="Proteomes" id="UP000054693"/>
    </source>
</evidence>
<dbReference type="RefSeq" id="WP_058519601.1">
    <property type="nucleotide sequence ID" value="NZ_CAAAIP010000011.1"/>
</dbReference>
<proteinExistence type="predicted"/>
<feature type="compositionally biased region" description="Polar residues" evidence="1">
    <location>
        <begin position="89"/>
        <end position="99"/>
    </location>
</feature>
<dbReference type="Proteomes" id="UP000054693">
    <property type="component" value="Unassembled WGS sequence"/>
</dbReference>
<organism evidence="2 3">
    <name type="scientific">Legionella tucsonensis</name>
    <dbReference type="NCBI Taxonomy" id="40335"/>
    <lineage>
        <taxon>Bacteria</taxon>
        <taxon>Pseudomonadati</taxon>
        <taxon>Pseudomonadota</taxon>
        <taxon>Gammaproteobacteria</taxon>
        <taxon>Legionellales</taxon>
        <taxon>Legionellaceae</taxon>
        <taxon>Legionella</taxon>
    </lineage>
</organism>
<keyword evidence="3" id="KW-1185">Reference proteome</keyword>
<reference evidence="2 3" key="1">
    <citation type="submission" date="2015-11" db="EMBL/GenBank/DDBJ databases">
        <title>Genomic analysis of 38 Legionella species identifies large and diverse effector repertoires.</title>
        <authorList>
            <person name="Burstein D."/>
            <person name="Amaro F."/>
            <person name="Zusman T."/>
            <person name="Lifshitz Z."/>
            <person name="Cohen O."/>
            <person name="Gilbert J.A."/>
            <person name="Pupko T."/>
            <person name="Shuman H.A."/>
            <person name="Segal G."/>
        </authorList>
    </citation>
    <scope>NUCLEOTIDE SEQUENCE [LARGE SCALE GENOMIC DNA]</scope>
    <source>
        <strain evidence="2 3">ATCC 49180</strain>
    </source>
</reference>
<comment type="caution">
    <text evidence="2">The sequence shown here is derived from an EMBL/GenBank/DDBJ whole genome shotgun (WGS) entry which is preliminary data.</text>
</comment>
<evidence type="ECO:0000313" key="2">
    <source>
        <dbReference type="EMBL" id="KTD72457.1"/>
    </source>
</evidence>
<gene>
    <name evidence="2" type="ORF">Ltuc_0304</name>
</gene>
<dbReference type="OrthoDB" id="5652334at2"/>
<dbReference type="STRING" id="40335.Ltuc_0304"/>
<dbReference type="EMBL" id="LNZA01000001">
    <property type="protein sequence ID" value="KTD72457.1"/>
    <property type="molecule type" value="Genomic_DNA"/>
</dbReference>
<dbReference type="PATRIC" id="fig|40335.7.peg.315"/>
<evidence type="ECO:0000256" key="1">
    <source>
        <dbReference type="SAM" id="MobiDB-lite"/>
    </source>
</evidence>